<keyword evidence="1 4" id="KW-0479">Metal-binding</keyword>
<dbReference type="InterPro" id="IPR011032">
    <property type="entry name" value="GroES-like_sf"/>
</dbReference>
<reference evidence="6" key="1">
    <citation type="submission" date="2023-03" db="EMBL/GenBank/DDBJ databases">
        <authorList>
            <person name="Steffen K."/>
            <person name="Cardenas P."/>
        </authorList>
    </citation>
    <scope>NUCLEOTIDE SEQUENCE</scope>
</reference>
<dbReference type="InterPro" id="IPR013149">
    <property type="entry name" value="ADH-like_C"/>
</dbReference>
<dbReference type="GO" id="GO:0008270">
    <property type="term" value="F:zinc ion binding"/>
    <property type="evidence" value="ECO:0007669"/>
    <property type="project" value="InterPro"/>
</dbReference>
<evidence type="ECO:0000256" key="1">
    <source>
        <dbReference type="ARBA" id="ARBA00022723"/>
    </source>
</evidence>
<keyword evidence="7" id="KW-1185">Reference proteome</keyword>
<evidence type="ECO:0000259" key="5">
    <source>
        <dbReference type="SMART" id="SM00829"/>
    </source>
</evidence>
<comment type="similarity">
    <text evidence="4">Belongs to the zinc-containing alcohol dehydrogenase family.</text>
</comment>
<dbReference type="InterPro" id="IPR020843">
    <property type="entry name" value="ER"/>
</dbReference>
<dbReference type="InterPro" id="IPR050129">
    <property type="entry name" value="Zn_alcohol_dh"/>
</dbReference>
<dbReference type="GO" id="GO:0016491">
    <property type="term" value="F:oxidoreductase activity"/>
    <property type="evidence" value="ECO:0007669"/>
    <property type="project" value="UniProtKB-KW"/>
</dbReference>
<name>A0AA35RUZ3_GEOBA</name>
<dbReference type="EMBL" id="CASHTH010001687">
    <property type="protein sequence ID" value="CAI8018179.1"/>
    <property type="molecule type" value="Genomic_DNA"/>
</dbReference>
<evidence type="ECO:0000256" key="4">
    <source>
        <dbReference type="RuleBase" id="RU361277"/>
    </source>
</evidence>
<dbReference type="SUPFAM" id="SSF51735">
    <property type="entry name" value="NAD(P)-binding Rossmann-fold domains"/>
    <property type="match status" value="1"/>
</dbReference>
<evidence type="ECO:0000256" key="2">
    <source>
        <dbReference type="ARBA" id="ARBA00022833"/>
    </source>
</evidence>
<protein>
    <submittedName>
        <fullName evidence="6">5-exo-hydroxycamphor dehydrogenase</fullName>
    </submittedName>
</protein>
<dbReference type="PANTHER" id="PTHR43401:SF2">
    <property type="entry name" value="L-THREONINE 3-DEHYDROGENASE"/>
    <property type="match status" value="1"/>
</dbReference>
<dbReference type="InterPro" id="IPR013154">
    <property type="entry name" value="ADH-like_N"/>
</dbReference>
<dbReference type="CDD" id="cd08231">
    <property type="entry name" value="MDR_TM0436_like"/>
    <property type="match status" value="1"/>
</dbReference>
<dbReference type="SUPFAM" id="SSF50129">
    <property type="entry name" value="GroES-like"/>
    <property type="match status" value="1"/>
</dbReference>
<dbReference type="Gene3D" id="3.90.180.10">
    <property type="entry name" value="Medium-chain alcohol dehydrogenases, catalytic domain"/>
    <property type="match status" value="1"/>
</dbReference>
<dbReference type="Gene3D" id="3.40.50.720">
    <property type="entry name" value="NAD(P)-binding Rossmann-like Domain"/>
    <property type="match status" value="1"/>
</dbReference>
<organism evidence="6 7">
    <name type="scientific">Geodia barretti</name>
    <name type="common">Barrett's horny sponge</name>
    <dbReference type="NCBI Taxonomy" id="519541"/>
    <lineage>
        <taxon>Eukaryota</taxon>
        <taxon>Metazoa</taxon>
        <taxon>Porifera</taxon>
        <taxon>Demospongiae</taxon>
        <taxon>Heteroscleromorpha</taxon>
        <taxon>Tetractinellida</taxon>
        <taxon>Astrophorina</taxon>
        <taxon>Geodiidae</taxon>
        <taxon>Geodia</taxon>
    </lineage>
</organism>
<sequence length="368" mass="40716">MKGRIVVVKEYGKPFEIQEYDVPEPQPGAVLLRMTQAGICGSDLHTWRGDQTQEHNPLPETGRVMGHEGTGVIEHLGDGVTSDYWGTDVKEGDRVVYAAVFPCYHCHMCLRGNTNWCANRQYPAAGNWPYFTGTYGDFLYLPPRHPFFRVPDELPDSILGPVNCAMGTVTTGLERAGMAHGQSVVIMGAGGLGIHATAMAKERGADRVIVLDRLENRLALAEEFGADDTINIEEFNTPETRVRRVRELTRGRGADVVMELVGRADLLKEGIDMLSNGGTFVEIGDIVRGQEVSIDPSKLLQGKNIVGSLMYRPSLLPELLDFLVRNQENLPFHKLVSHTFPLADVNEAFTAAEWSQRQTEITRAMLVP</sequence>
<evidence type="ECO:0000256" key="3">
    <source>
        <dbReference type="ARBA" id="ARBA00023002"/>
    </source>
</evidence>
<dbReference type="PROSITE" id="PS00059">
    <property type="entry name" value="ADH_ZINC"/>
    <property type="match status" value="1"/>
</dbReference>
<accession>A0AA35RUZ3</accession>
<evidence type="ECO:0000313" key="7">
    <source>
        <dbReference type="Proteomes" id="UP001174909"/>
    </source>
</evidence>
<dbReference type="Pfam" id="PF08240">
    <property type="entry name" value="ADH_N"/>
    <property type="match status" value="1"/>
</dbReference>
<feature type="domain" description="Enoyl reductase (ER)" evidence="5">
    <location>
        <begin position="12"/>
        <end position="366"/>
    </location>
</feature>
<dbReference type="AlphaFoldDB" id="A0AA35RUZ3"/>
<dbReference type="InterPro" id="IPR036291">
    <property type="entry name" value="NAD(P)-bd_dom_sf"/>
</dbReference>
<comment type="cofactor">
    <cofactor evidence="4">
        <name>Zn(2+)</name>
        <dbReference type="ChEBI" id="CHEBI:29105"/>
    </cofactor>
</comment>
<keyword evidence="3" id="KW-0560">Oxidoreductase</keyword>
<dbReference type="InterPro" id="IPR002328">
    <property type="entry name" value="ADH_Zn_CS"/>
</dbReference>
<dbReference type="SMART" id="SM00829">
    <property type="entry name" value="PKS_ER"/>
    <property type="match status" value="1"/>
</dbReference>
<evidence type="ECO:0000313" key="6">
    <source>
        <dbReference type="EMBL" id="CAI8018179.1"/>
    </source>
</evidence>
<gene>
    <name evidence="6" type="ORF">GBAR_LOCUS10995</name>
</gene>
<keyword evidence="2 4" id="KW-0862">Zinc</keyword>
<dbReference type="Pfam" id="PF00107">
    <property type="entry name" value="ADH_zinc_N"/>
    <property type="match status" value="1"/>
</dbReference>
<proteinExistence type="inferred from homology"/>
<comment type="caution">
    <text evidence="6">The sequence shown here is derived from an EMBL/GenBank/DDBJ whole genome shotgun (WGS) entry which is preliminary data.</text>
</comment>
<dbReference type="Proteomes" id="UP001174909">
    <property type="component" value="Unassembled WGS sequence"/>
</dbReference>
<dbReference type="PANTHER" id="PTHR43401">
    <property type="entry name" value="L-THREONINE 3-DEHYDROGENASE"/>
    <property type="match status" value="1"/>
</dbReference>